<feature type="compositionally biased region" description="Gly residues" evidence="1">
    <location>
        <begin position="31"/>
        <end position="43"/>
    </location>
</feature>
<feature type="compositionally biased region" description="Basic and acidic residues" evidence="1">
    <location>
        <begin position="266"/>
        <end position="278"/>
    </location>
</feature>
<evidence type="ECO:0000313" key="3">
    <source>
        <dbReference type="Proteomes" id="UP001218188"/>
    </source>
</evidence>
<reference evidence="2" key="1">
    <citation type="submission" date="2023-03" db="EMBL/GenBank/DDBJ databases">
        <title>Massive genome expansion in bonnet fungi (Mycena s.s.) driven by repeated elements and novel gene families across ecological guilds.</title>
        <authorList>
            <consortium name="Lawrence Berkeley National Laboratory"/>
            <person name="Harder C.B."/>
            <person name="Miyauchi S."/>
            <person name="Viragh M."/>
            <person name="Kuo A."/>
            <person name="Thoen E."/>
            <person name="Andreopoulos B."/>
            <person name="Lu D."/>
            <person name="Skrede I."/>
            <person name="Drula E."/>
            <person name="Henrissat B."/>
            <person name="Morin E."/>
            <person name="Kohler A."/>
            <person name="Barry K."/>
            <person name="LaButti K."/>
            <person name="Morin E."/>
            <person name="Salamov A."/>
            <person name="Lipzen A."/>
            <person name="Mereny Z."/>
            <person name="Hegedus B."/>
            <person name="Baldrian P."/>
            <person name="Stursova M."/>
            <person name="Weitz H."/>
            <person name="Taylor A."/>
            <person name="Grigoriev I.V."/>
            <person name="Nagy L.G."/>
            <person name="Martin F."/>
            <person name="Kauserud H."/>
        </authorList>
    </citation>
    <scope>NUCLEOTIDE SEQUENCE</scope>
    <source>
        <strain evidence="2">CBHHK200</strain>
    </source>
</reference>
<feature type="region of interest" description="Disordered" evidence="1">
    <location>
        <begin position="161"/>
        <end position="190"/>
    </location>
</feature>
<protein>
    <submittedName>
        <fullName evidence="2">Uncharacterized protein</fullName>
    </submittedName>
</protein>
<gene>
    <name evidence="2" type="ORF">C8F04DRAFT_1240163</name>
</gene>
<feature type="compositionally biased region" description="Acidic residues" evidence="1">
    <location>
        <begin position="327"/>
        <end position="346"/>
    </location>
</feature>
<name>A0AAD6S8Z4_9AGAR</name>
<dbReference type="EMBL" id="JARJCM010000188">
    <property type="protein sequence ID" value="KAJ7023434.1"/>
    <property type="molecule type" value="Genomic_DNA"/>
</dbReference>
<feature type="compositionally biased region" description="Low complexity" evidence="1">
    <location>
        <begin position="44"/>
        <end position="57"/>
    </location>
</feature>
<dbReference type="AlphaFoldDB" id="A0AAD6S8Z4"/>
<feature type="compositionally biased region" description="Basic residues" evidence="1">
    <location>
        <begin position="1"/>
        <end position="13"/>
    </location>
</feature>
<evidence type="ECO:0000313" key="2">
    <source>
        <dbReference type="EMBL" id="KAJ7023434.1"/>
    </source>
</evidence>
<organism evidence="2 3">
    <name type="scientific">Mycena alexandri</name>
    <dbReference type="NCBI Taxonomy" id="1745969"/>
    <lineage>
        <taxon>Eukaryota</taxon>
        <taxon>Fungi</taxon>
        <taxon>Dikarya</taxon>
        <taxon>Basidiomycota</taxon>
        <taxon>Agaricomycotina</taxon>
        <taxon>Agaricomycetes</taxon>
        <taxon>Agaricomycetidae</taxon>
        <taxon>Agaricales</taxon>
        <taxon>Marasmiineae</taxon>
        <taxon>Mycenaceae</taxon>
        <taxon>Mycena</taxon>
    </lineage>
</organism>
<dbReference type="Proteomes" id="UP001218188">
    <property type="component" value="Unassembled WGS sequence"/>
</dbReference>
<feature type="compositionally biased region" description="Basic and acidic residues" evidence="1">
    <location>
        <begin position="309"/>
        <end position="319"/>
    </location>
</feature>
<proteinExistence type="predicted"/>
<evidence type="ECO:0000256" key="1">
    <source>
        <dbReference type="SAM" id="MobiDB-lite"/>
    </source>
</evidence>
<feature type="region of interest" description="Disordered" evidence="1">
    <location>
        <begin position="1"/>
        <end position="57"/>
    </location>
</feature>
<comment type="caution">
    <text evidence="2">The sequence shown here is derived from an EMBL/GenBank/DDBJ whole genome shotgun (WGS) entry which is preliminary data.</text>
</comment>
<feature type="region of interest" description="Disordered" evidence="1">
    <location>
        <begin position="309"/>
        <end position="362"/>
    </location>
</feature>
<sequence>MSTSRRAKVQVRVRKSEREGDVLEPTVRVGTGKGRSEGVGGDGLSRAGPARSRARAGPSLRAAAPCKLPAAPAEGVFAYSASASAAAHTPSLHTQIRGPHAADVEATSQERVRARANSARQRLLVSAQARLGRGAGNSTHTATSACTTWCRLASPLLDSESAGWGGETNEGWGDERGVGRRGRGGQGDEIGRAWVQGAGVGERGTSRQCNRKRDGELRNNLRARLPSLHRRRRIGSTRRQLAPTWSCGAADAAHAGCARMAPPHGTSHDARESVARAASRDHFRPRLVHSCEHRTCGSVCGTRGDVHEVTATRDGKSEEEGGQEGGQEGEEMGMEGEGENQGEGDGDGDRCVDGGEQTAEEE</sequence>
<keyword evidence="3" id="KW-1185">Reference proteome</keyword>
<feature type="region of interest" description="Disordered" evidence="1">
    <location>
        <begin position="259"/>
        <end position="278"/>
    </location>
</feature>
<accession>A0AAD6S8Z4</accession>